<reference evidence="3 4" key="1">
    <citation type="submission" date="2020-08" db="EMBL/GenBank/DDBJ databases">
        <title>Genomic Encyclopedia of Type Strains, Phase IV (KMG-IV): sequencing the most valuable type-strain genomes for metagenomic binning, comparative biology and taxonomic classification.</title>
        <authorList>
            <person name="Goeker M."/>
        </authorList>
    </citation>
    <scope>NUCLEOTIDE SEQUENCE [LARGE SCALE GENOMIC DNA]</scope>
    <source>
        <strain evidence="3 4">DSM 21458</strain>
    </source>
</reference>
<sequence length="301" mass="32301">MRISQLVCAALMLVLAPAPRAGHLDLFAYDASRPPGSQVLSRQNPPGMTVHEITYSGAGDQPVTALLLVPPGPGPFAGMLFMHGAPGTRRDLLQYAEQVVARGVVALLPDAPFARNEPDEARQVPLSFTLADREHQLRYIIDLRRGLDLLTNRTDVDPSRLGCMGFSYGATMGALLAGVEPRLKACALVVGGAGVVSYHTGEDGVPGSALRDLAPARRQAWVEAMQPLEPVHFVGQARAELLLQNGRADPLVKSSDAARLHSAAGARATVEWYETGHAFPREARASQLRWLSERLALDVSP</sequence>
<dbReference type="InterPro" id="IPR050261">
    <property type="entry name" value="FrsA_esterase"/>
</dbReference>
<dbReference type="RefSeq" id="WP_183984332.1">
    <property type="nucleotide sequence ID" value="NZ_JACHHG010000002.1"/>
</dbReference>
<dbReference type="Gene3D" id="3.40.50.1820">
    <property type="entry name" value="alpha/beta hydrolase"/>
    <property type="match status" value="1"/>
</dbReference>
<dbReference type="GO" id="GO:0016787">
    <property type="term" value="F:hydrolase activity"/>
    <property type="evidence" value="ECO:0007669"/>
    <property type="project" value="UniProtKB-KW"/>
</dbReference>
<feature type="domain" description="Dienelactone hydrolase" evidence="2">
    <location>
        <begin position="64"/>
        <end position="285"/>
    </location>
</feature>
<dbReference type="SUPFAM" id="SSF53474">
    <property type="entry name" value="alpha/beta-Hydrolases"/>
    <property type="match status" value="1"/>
</dbReference>
<evidence type="ECO:0000313" key="3">
    <source>
        <dbReference type="EMBL" id="MBB6097164.1"/>
    </source>
</evidence>
<comment type="caution">
    <text evidence="3">The sequence shown here is derived from an EMBL/GenBank/DDBJ whole genome shotgun (WGS) entry which is preliminary data.</text>
</comment>
<dbReference type="AlphaFoldDB" id="A0A841HWZ5"/>
<gene>
    <name evidence="3" type="ORF">HNR42_000578</name>
</gene>
<dbReference type="EMBL" id="JACHHG010000002">
    <property type="protein sequence ID" value="MBB6097164.1"/>
    <property type="molecule type" value="Genomic_DNA"/>
</dbReference>
<proteinExistence type="predicted"/>
<feature type="signal peptide" evidence="1">
    <location>
        <begin position="1"/>
        <end position="20"/>
    </location>
</feature>
<keyword evidence="3" id="KW-0378">Hydrolase</keyword>
<organism evidence="3 4">
    <name type="scientific">Deinobacterium chartae</name>
    <dbReference type="NCBI Taxonomy" id="521158"/>
    <lineage>
        <taxon>Bacteria</taxon>
        <taxon>Thermotogati</taxon>
        <taxon>Deinococcota</taxon>
        <taxon>Deinococci</taxon>
        <taxon>Deinococcales</taxon>
        <taxon>Deinococcaceae</taxon>
        <taxon>Deinobacterium</taxon>
    </lineage>
</organism>
<dbReference type="InterPro" id="IPR029058">
    <property type="entry name" value="AB_hydrolase_fold"/>
</dbReference>
<dbReference type="Proteomes" id="UP000569951">
    <property type="component" value="Unassembled WGS sequence"/>
</dbReference>
<keyword evidence="4" id="KW-1185">Reference proteome</keyword>
<dbReference type="PANTHER" id="PTHR22946">
    <property type="entry name" value="DIENELACTONE HYDROLASE DOMAIN-CONTAINING PROTEIN-RELATED"/>
    <property type="match status" value="1"/>
</dbReference>
<name>A0A841HWZ5_9DEIO</name>
<keyword evidence="1" id="KW-0732">Signal</keyword>
<dbReference type="InterPro" id="IPR002925">
    <property type="entry name" value="Dienelactn_hydro"/>
</dbReference>
<protein>
    <submittedName>
        <fullName evidence="3">Dienelactone hydrolase</fullName>
    </submittedName>
</protein>
<dbReference type="Pfam" id="PF01738">
    <property type="entry name" value="DLH"/>
    <property type="match status" value="1"/>
</dbReference>
<evidence type="ECO:0000256" key="1">
    <source>
        <dbReference type="SAM" id="SignalP"/>
    </source>
</evidence>
<evidence type="ECO:0000259" key="2">
    <source>
        <dbReference type="Pfam" id="PF01738"/>
    </source>
</evidence>
<evidence type="ECO:0000313" key="4">
    <source>
        <dbReference type="Proteomes" id="UP000569951"/>
    </source>
</evidence>
<accession>A0A841HWZ5</accession>
<feature type="chain" id="PRO_5032637148" evidence="1">
    <location>
        <begin position="21"/>
        <end position="301"/>
    </location>
</feature>